<sequence length="61" mass="7089">MKKFEELKNIVLAAEEDAKKFYEKDNQAAGTRLRKAMQQLKELAHEIRKEVQDIKNSKKGA</sequence>
<name>A0A846MSI6_9BACT</name>
<protein>
    <submittedName>
        <fullName evidence="4">Vacuolar-type H+-ATPase subunit H</fullName>
    </submittedName>
</protein>
<gene>
    <name evidence="4" type="ORF">FHS56_001825</name>
</gene>
<evidence type="ECO:0000313" key="4">
    <source>
        <dbReference type="EMBL" id="NIK74312.1"/>
    </source>
</evidence>
<proteinExistence type="inferred from homology"/>
<evidence type="ECO:0000256" key="3">
    <source>
        <dbReference type="SAM" id="Coils"/>
    </source>
</evidence>
<dbReference type="GO" id="GO:0030527">
    <property type="term" value="F:structural constituent of chromatin"/>
    <property type="evidence" value="ECO:0007669"/>
    <property type="project" value="InterPro"/>
</dbReference>
<dbReference type="GO" id="GO:0003677">
    <property type="term" value="F:DNA binding"/>
    <property type="evidence" value="ECO:0007669"/>
    <property type="project" value="InterPro"/>
</dbReference>
<keyword evidence="3" id="KW-0175">Coiled coil</keyword>
<dbReference type="InterPro" id="IPR010886">
    <property type="entry name" value="Hc1"/>
</dbReference>
<keyword evidence="5" id="KW-1185">Reference proteome</keyword>
<reference evidence="4 5" key="1">
    <citation type="submission" date="2020-03" db="EMBL/GenBank/DDBJ databases">
        <title>Genomic Encyclopedia of Type Strains, Phase IV (KMG-IV): sequencing the most valuable type-strain genomes for metagenomic binning, comparative biology and taxonomic classification.</title>
        <authorList>
            <person name="Goeker M."/>
        </authorList>
    </citation>
    <scope>NUCLEOTIDE SEQUENCE [LARGE SCALE GENOMIC DNA]</scope>
    <source>
        <strain evidence="4 5">DSM 5718</strain>
    </source>
</reference>
<comment type="caution">
    <text evidence="4">The sequence shown here is derived from an EMBL/GenBank/DDBJ whole genome shotgun (WGS) entry which is preliminary data.</text>
</comment>
<dbReference type="EMBL" id="JAASRN010000002">
    <property type="protein sequence ID" value="NIK74312.1"/>
    <property type="molecule type" value="Genomic_DNA"/>
</dbReference>
<dbReference type="Pfam" id="PF07432">
    <property type="entry name" value="Hc1"/>
    <property type="match status" value="1"/>
</dbReference>
<organism evidence="4 5">
    <name type="scientific">Thermonema lapsum</name>
    <dbReference type="NCBI Taxonomy" id="28195"/>
    <lineage>
        <taxon>Bacteria</taxon>
        <taxon>Pseudomonadati</taxon>
        <taxon>Bacteroidota</taxon>
        <taxon>Cytophagia</taxon>
        <taxon>Cytophagales</taxon>
        <taxon>Thermonemataceae</taxon>
        <taxon>Thermonema</taxon>
    </lineage>
</organism>
<comment type="function">
    <text evidence="1">Might have a role analogous to that of eukaryotic histone proteins.</text>
</comment>
<accession>A0A846MSI6</accession>
<dbReference type="Proteomes" id="UP000537126">
    <property type="component" value="Unassembled WGS sequence"/>
</dbReference>
<dbReference type="RefSeq" id="WP_166919863.1">
    <property type="nucleotide sequence ID" value="NZ_JAASRN010000002.1"/>
</dbReference>
<evidence type="ECO:0000313" key="5">
    <source>
        <dbReference type="Proteomes" id="UP000537126"/>
    </source>
</evidence>
<dbReference type="AlphaFoldDB" id="A0A846MSI6"/>
<feature type="coiled-coil region" evidence="3">
    <location>
        <begin position="26"/>
        <end position="57"/>
    </location>
</feature>
<comment type="similarity">
    <text evidence="2">Belongs to the histone H1/H5 family. HCT subfamily.</text>
</comment>
<evidence type="ECO:0000256" key="1">
    <source>
        <dbReference type="ARBA" id="ARBA00002333"/>
    </source>
</evidence>
<evidence type="ECO:0000256" key="2">
    <source>
        <dbReference type="ARBA" id="ARBA00008424"/>
    </source>
</evidence>